<feature type="transmembrane region" description="Helical" evidence="1">
    <location>
        <begin position="136"/>
        <end position="162"/>
    </location>
</feature>
<keyword evidence="1" id="KW-1133">Transmembrane helix</keyword>
<evidence type="ECO:0000256" key="1">
    <source>
        <dbReference type="SAM" id="Phobius"/>
    </source>
</evidence>
<protein>
    <submittedName>
        <fullName evidence="2">Uncharacterized protein</fullName>
    </submittedName>
</protein>
<comment type="caution">
    <text evidence="2">The sequence shown here is derived from an EMBL/GenBank/DDBJ whole genome shotgun (WGS) entry which is preliminary data.</text>
</comment>
<accession>A0A370IRR2</accession>
<dbReference type="Proteomes" id="UP000255421">
    <property type="component" value="Unassembled WGS sequence"/>
</dbReference>
<name>A0A370IRR2_9EURY</name>
<evidence type="ECO:0000313" key="3">
    <source>
        <dbReference type="Proteomes" id="UP000255421"/>
    </source>
</evidence>
<reference evidence="2 3" key="1">
    <citation type="submission" date="2018-07" db="EMBL/GenBank/DDBJ databases">
        <title>Genome sequence of extremly halophilic archaeon Halopelagius longus strain BC12-B1.</title>
        <authorList>
            <person name="Zhang X."/>
        </authorList>
    </citation>
    <scope>NUCLEOTIDE SEQUENCE [LARGE SCALE GENOMIC DNA]</scope>
    <source>
        <strain evidence="2 3">BC12-B1</strain>
    </source>
</reference>
<feature type="transmembrane region" description="Helical" evidence="1">
    <location>
        <begin position="105"/>
        <end position="124"/>
    </location>
</feature>
<sequence length="175" mass="19010">MSRPSGGTRICTPQKNYKYLFESLIVVRRRVPEWLYEVNEKYVHRLVGITIVVAVLFRLAQRPITELVLEIGTASPFGLLPRYLWVVLFVAISAVALMRYYGFGLLNCVGVSFVVVVVYLVPLSRPMGFAGPMAELVVLSIAFAAVAACIVGTGGFVVGTVVRRLRSGAAGSEAG</sequence>
<keyword evidence="3" id="KW-1185">Reference proteome</keyword>
<dbReference type="EMBL" id="QQST01000001">
    <property type="protein sequence ID" value="RDI72761.1"/>
    <property type="molecule type" value="Genomic_DNA"/>
</dbReference>
<keyword evidence="1" id="KW-0472">Membrane</keyword>
<dbReference type="AlphaFoldDB" id="A0A370IRR2"/>
<gene>
    <name evidence="2" type="ORF">DWB78_14080</name>
</gene>
<feature type="transmembrane region" description="Helical" evidence="1">
    <location>
        <begin position="80"/>
        <end position="98"/>
    </location>
</feature>
<proteinExistence type="predicted"/>
<keyword evidence="1" id="KW-0812">Transmembrane</keyword>
<organism evidence="2 3">
    <name type="scientific">Halopelagius longus</name>
    <dbReference type="NCBI Taxonomy" id="1236180"/>
    <lineage>
        <taxon>Archaea</taxon>
        <taxon>Methanobacteriati</taxon>
        <taxon>Methanobacteriota</taxon>
        <taxon>Stenosarchaea group</taxon>
        <taxon>Halobacteria</taxon>
        <taxon>Halobacteriales</taxon>
        <taxon>Haloferacaceae</taxon>
    </lineage>
</organism>
<evidence type="ECO:0000313" key="2">
    <source>
        <dbReference type="EMBL" id="RDI72761.1"/>
    </source>
</evidence>
<feature type="transmembrane region" description="Helical" evidence="1">
    <location>
        <begin position="42"/>
        <end position="60"/>
    </location>
</feature>